<dbReference type="Gene3D" id="1.10.340.70">
    <property type="match status" value="1"/>
</dbReference>
<dbReference type="Proteomes" id="UP001558713">
    <property type="component" value="Unassembled WGS sequence"/>
</dbReference>
<feature type="domain" description="Integrase catalytic" evidence="1">
    <location>
        <begin position="142"/>
        <end position="280"/>
    </location>
</feature>
<comment type="caution">
    <text evidence="2">The sequence shown here is derived from an EMBL/GenBank/DDBJ whole genome shotgun (WGS) entry which is preliminary data.</text>
</comment>
<dbReference type="InterPro" id="IPR041588">
    <property type="entry name" value="Integrase_H2C2"/>
</dbReference>
<dbReference type="SUPFAM" id="SSF53098">
    <property type="entry name" value="Ribonuclease H-like"/>
    <property type="match status" value="1"/>
</dbReference>
<evidence type="ECO:0000259" key="1">
    <source>
        <dbReference type="PROSITE" id="PS50994"/>
    </source>
</evidence>
<dbReference type="AlphaFoldDB" id="A0ABD0ZJQ1"/>
<dbReference type="InterPro" id="IPR001584">
    <property type="entry name" value="Integrase_cat-core"/>
</dbReference>
<gene>
    <name evidence="2" type="ORF">V5N11_020000</name>
</gene>
<dbReference type="PROSITE" id="PS50994">
    <property type="entry name" value="INTEGRASE"/>
    <property type="match status" value="1"/>
</dbReference>
<dbReference type="PANTHER" id="PTHR35046:SF26">
    <property type="entry name" value="RNA-DIRECTED DNA POLYMERASE"/>
    <property type="match status" value="1"/>
</dbReference>
<evidence type="ECO:0000313" key="2">
    <source>
        <dbReference type="EMBL" id="KAL1194876.1"/>
    </source>
</evidence>
<accession>A0ABD0ZJQ1</accession>
<dbReference type="EMBL" id="JBANAX010000741">
    <property type="protein sequence ID" value="KAL1194876.1"/>
    <property type="molecule type" value="Genomic_DNA"/>
</dbReference>
<name>A0ABD0ZJQ1_CARAN</name>
<keyword evidence="3" id="KW-1185">Reference proteome</keyword>
<evidence type="ECO:0000313" key="3">
    <source>
        <dbReference type="Proteomes" id="UP001558713"/>
    </source>
</evidence>
<organism evidence="2 3">
    <name type="scientific">Cardamine amara subsp. amara</name>
    <dbReference type="NCBI Taxonomy" id="228776"/>
    <lineage>
        <taxon>Eukaryota</taxon>
        <taxon>Viridiplantae</taxon>
        <taxon>Streptophyta</taxon>
        <taxon>Embryophyta</taxon>
        <taxon>Tracheophyta</taxon>
        <taxon>Spermatophyta</taxon>
        <taxon>Magnoliopsida</taxon>
        <taxon>eudicotyledons</taxon>
        <taxon>Gunneridae</taxon>
        <taxon>Pentapetalae</taxon>
        <taxon>rosids</taxon>
        <taxon>malvids</taxon>
        <taxon>Brassicales</taxon>
        <taxon>Brassicaceae</taxon>
        <taxon>Cardamineae</taxon>
        <taxon>Cardamine</taxon>
    </lineage>
</organism>
<dbReference type="InterPro" id="IPR012337">
    <property type="entry name" value="RNaseH-like_sf"/>
</dbReference>
<dbReference type="PANTHER" id="PTHR35046">
    <property type="entry name" value="ZINC KNUCKLE (CCHC-TYPE) FAMILY PROTEIN"/>
    <property type="match status" value="1"/>
</dbReference>
<reference evidence="2 3" key="1">
    <citation type="submission" date="2024-04" db="EMBL/GenBank/DDBJ databases">
        <title>Genome assembly C_amara_ONT_v2.</title>
        <authorList>
            <person name="Yant L."/>
            <person name="Moore C."/>
            <person name="Slenker M."/>
        </authorList>
    </citation>
    <scope>NUCLEOTIDE SEQUENCE [LARGE SCALE GENOMIC DNA]</scope>
    <source>
        <tissue evidence="2">Leaf</tissue>
    </source>
</reference>
<proteinExistence type="predicted"/>
<dbReference type="Gene3D" id="3.30.420.10">
    <property type="entry name" value="Ribonuclease H-like superfamily/Ribonuclease H"/>
    <property type="match status" value="1"/>
</dbReference>
<dbReference type="Pfam" id="PF17921">
    <property type="entry name" value="Integrase_H2C2"/>
    <property type="match status" value="1"/>
</dbReference>
<dbReference type="InterPro" id="IPR036397">
    <property type="entry name" value="RNaseH_sf"/>
</dbReference>
<sequence length="280" mass="31305">MTPATTPEPIQLTATALWARTFPQSLDIPAMLEEATKDSALIKLRQTVNNSKSPTQSYHLRGDHLWFKSRLVIPKQSKFIPLLLAECHSALTGGHAGVLKSSKKIKQFVHWEGMKHDIQKIVAECTTCQTHKSSTLAPAGLLQPLPIPNLIWEDISLDFIEGLPLSLGANSILVVTDRLSKFAHFIALCHPYTAAEVAQKFATEIVRLHGMPATIVSDRDRIFLSNFWKNLFKLAGTKLKYSSAYHPETDGQTEVLNRSLECYLRCYTSAKPSAWHKFLS</sequence>
<protein>
    <recommendedName>
        <fullName evidence="1">Integrase catalytic domain-containing protein</fullName>
    </recommendedName>
</protein>